<dbReference type="EMBL" id="SRLO01000066">
    <property type="protein sequence ID" value="TNN79206.1"/>
    <property type="molecule type" value="Genomic_DNA"/>
</dbReference>
<proteinExistence type="predicted"/>
<dbReference type="Proteomes" id="UP000314294">
    <property type="component" value="Unassembled WGS sequence"/>
</dbReference>
<dbReference type="AlphaFoldDB" id="A0A4Z2IMU6"/>
<accession>A0A4Z2IMU6</accession>
<comment type="caution">
    <text evidence="1">The sequence shown here is derived from an EMBL/GenBank/DDBJ whole genome shotgun (WGS) entry which is preliminary data.</text>
</comment>
<evidence type="ECO:0000313" key="2">
    <source>
        <dbReference type="Proteomes" id="UP000314294"/>
    </source>
</evidence>
<gene>
    <name evidence="1" type="ORF">EYF80_010450</name>
</gene>
<organism evidence="1 2">
    <name type="scientific">Liparis tanakae</name>
    <name type="common">Tanaka's snailfish</name>
    <dbReference type="NCBI Taxonomy" id="230148"/>
    <lineage>
        <taxon>Eukaryota</taxon>
        <taxon>Metazoa</taxon>
        <taxon>Chordata</taxon>
        <taxon>Craniata</taxon>
        <taxon>Vertebrata</taxon>
        <taxon>Euteleostomi</taxon>
        <taxon>Actinopterygii</taxon>
        <taxon>Neopterygii</taxon>
        <taxon>Teleostei</taxon>
        <taxon>Neoteleostei</taxon>
        <taxon>Acanthomorphata</taxon>
        <taxon>Eupercaria</taxon>
        <taxon>Perciformes</taxon>
        <taxon>Cottioidei</taxon>
        <taxon>Cottales</taxon>
        <taxon>Liparidae</taxon>
        <taxon>Liparis</taxon>
    </lineage>
</organism>
<reference evidence="1 2" key="1">
    <citation type="submission" date="2019-03" db="EMBL/GenBank/DDBJ databases">
        <title>First draft genome of Liparis tanakae, snailfish: a comprehensive survey of snailfish specific genes.</title>
        <authorList>
            <person name="Kim W."/>
            <person name="Song I."/>
            <person name="Jeong J.-H."/>
            <person name="Kim D."/>
            <person name="Kim S."/>
            <person name="Ryu S."/>
            <person name="Song J.Y."/>
            <person name="Lee S.K."/>
        </authorList>
    </citation>
    <scope>NUCLEOTIDE SEQUENCE [LARGE SCALE GENOMIC DNA]</scope>
    <source>
        <tissue evidence="1">Muscle</tissue>
    </source>
</reference>
<name>A0A4Z2IMU6_9TELE</name>
<sequence length="179" mass="19715">MVKQIQTLSLLDPDVLPRPQTRGGGCSHQEGGSLKQKDFVCLYDLRKVSQVGFQLLDVRDELIHFVNEAEDFGVGRVLQDGLQTRLVVVHVFLQLAALNIEYINKNLYISKNVVPLAAICLGATRPSAQLCPISRSLEIREVFQANTSRIFGVSVSGTELTSLVMLLFSVSSSRIDATL</sequence>
<keyword evidence="2" id="KW-1185">Reference proteome</keyword>
<evidence type="ECO:0000313" key="1">
    <source>
        <dbReference type="EMBL" id="TNN79206.1"/>
    </source>
</evidence>
<protein>
    <submittedName>
        <fullName evidence="1">Uncharacterized protein</fullName>
    </submittedName>
</protein>